<evidence type="ECO:0000313" key="5">
    <source>
        <dbReference type="EMBL" id="MBK6973624.1"/>
    </source>
</evidence>
<gene>
    <name evidence="5" type="ORF">IPH26_12000</name>
</gene>
<protein>
    <submittedName>
        <fullName evidence="5">Transglycosylase SLT domain-containing protein</fullName>
    </submittedName>
</protein>
<dbReference type="AlphaFoldDB" id="A0A9D7E3X2"/>
<evidence type="ECO:0000256" key="2">
    <source>
        <dbReference type="SAM" id="MobiDB-lite"/>
    </source>
</evidence>
<dbReference type="GO" id="GO:0000270">
    <property type="term" value="P:peptidoglycan metabolic process"/>
    <property type="evidence" value="ECO:0007669"/>
    <property type="project" value="InterPro"/>
</dbReference>
<dbReference type="PANTHER" id="PTHR37423">
    <property type="entry name" value="SOLUBLE LYTIC MUREIN TRANSGLYCOSYLASE-RELATED"/>
    <property type="match status" value="1"/>
</dbReference>
<dbReference type="PROSITE" id="PS00922">
    <property type="entry name" value="TRANSGLYCOSYLASE"/>
    <property type="match status" value="1"/>
</dbReference>
<proteinExistence type="inferred from homology"/>
<feature type="domain" description="Transglycosylase SLT" evidence="4">
    <location>
        <begin position="125"/>
        <end position="232"/>
    </location>
</feature>
<dbReference type="EMBL" id="JADJEV010000003">
    <property type="protein sequence ID" value="MBK6973624.1"/>
    <property type="molecule type" value="Genomic_DNA"/>
</dbReference>
<keyword evidence="3" id="KW-0732">Signal</keyword>
<dbReference type="Gene3D" id="1.10.530.10">
    <property type="match status" value="1"/>
</dbReference>
<dbReference type="Pfam" id="PF01464">
    <property type="entry name" value="SLT"/>
    <property type="match status" value="1"/>
</dbReference>
<dbReference type="InterPro" id="IPR000189">
    <property type="entry name" value="Transglyc_AS"/>
</dbReference>
<dbReference type="InterPro" id="IPR023346">
    <property type="entry name" value="Lysozyme-like_dom_sf"/>
</dbReference>
<evidence type="ECO:0000256" key="3">
    <source>
        <dbReference type="SAM" id="SignalP"/>
    </source>
</evidence>
<comment type="caution">
    <text evidence="5">The sequence shown here is derived from an EMBL/GenBank/DDBJ whole genome shotgun (WGS) entry which is preliminary data.</text>
</comment>
<dbReference type="GO" id="GO:0008933">
    <property type="term" value="F:peptidoglycan lytic transglycosylase activity"/>
    <property type="evidence" value="ECO:0007669"/>
    <property type="project" value="InterPro"/>
</dbReference>
<dbReference type="PANTHER" id="PTHR37423:SF2">
    <property type="entry name" value="MEMBRANE-BOUND LYTIC MUREIN TRANSGLYCOSYLASE C"/>
    <property type="match status" value="1"/>
</dbReference>
<organism evidence="5 6">
    <name type="scientific">Candidatus Methylophosphatis roskildensis</name>
    <dbReference type="NCBI Taxonomy" id="2899263"/>
    <lineage>
        <taxon>Bacteria</taxon>
        <taxon>Pseudomonadati</taxon>
        <taxon>Pseudomonadota</taxon>
        <taxon>Betaproteobacteria</taxon>
        <taxon>Nitrosomonadales</taxon>
        <taxon>Sterolibacteriaceae</taxon>
        <taxon>Candidatus Methylophosphatis</taxon>
    </lineage>
</organism>
<dbReference type="InterPro" id="IPR008258">
    <property type="entry name" value="Transglycosylase_SLT_dom_1"/>
</dbReference>
<feature type="signal peptide" evidence="3">
    <location>
        <begin position="1"/>
        <end position="25"/>
    </location>
</feature>
<accession>A0A9D7E3X2</accession>
<dbReference type="CDD" id="cd16894">
    <property type="entry name" value="MltD-like"/>
    <property type="match status" value="1"/>
</dbReference>
<dbReference type="Proteomes" id="UP000807785">
    <property type="component" value="Unassembled WGS sequence"/>
</dbReference>
<evidence type="ECO:0000259" key="4">
    <source>
        <dbReference type="Pfam" id="PF01464"/>
    </source>
</evidence>
<feature type="compositionally biased region" description="Basic residues" evidence="2">
    <location>
        <begin position="426"/>
        <end position="438"/>
    </location>
</feature>
<dbReference type="SUPFAM" id="SSF53955">
    <property type="entry name" value="Lysozyme-like"/>
    <property type="match status" value="1"/>
</dbReference>
<feature type="region of interest" description="Disordered" evidence="2">
    <location>
        <begin position="414"/>
        <end position="478"/>
    </location>
</feature>
<dbReference type="GO" id="GO:0016020">
    <property type="term" value="C:membrane"/>
    <property type="evidence" value="ECO:0007669"/>
    <property type="project" value="InterPro"/>
</dbReference>
<name>A0A9D7E3X2_9PROT</name>
<reference evidence="5" key="1">
    <citation type="submission" date="2020-10" db="EMBL/GenBank/DDBJ databases">
        <title>Connecting structure to function with the recovery of over 1000 high-quality activated sludge metagenome-assembled genomes encoding full-length rRNA genes using long-read sequencing.</title>
        <authorList>
            <person name="Singleton C.M."/>
            <person name="Petriglieri F."/>
            <person name="Kristensen J.M."/>
            <person name="Kirkegaard R.H."/>
            <person name="Michaelsen T.Y."/>
            <person name="Andersen M.H."/>
            <person name="Karst S.M."/>
            <person name="Dueholm M.S."/>
            <person name="Nielsen P.H."/>
            <person name="Albertsen M."/>
        </authorList>
    </citation>
    <scope>NUCLEOTIDE SEQUENCE</scope>
    <source>
        <strain evidence="5">Bjer_18-Q3-R1-45_BAT3C.347</strain>
    </source>
</reference>
<comment type="similarity">
    <text evidence="1">Belongs to the transglycosylase Slt family.</text>
</comment>
<evidence type="ECO:0000313" key="6">
    <source>
        <dbReference type="Proteomes" id="UP000807785"/>
    </source>
</evidence>
<sequence>MMTLRKPLLLVAACSALLFGSPSRAGDGPFDLLPSSPAKLAIAPPVFGEIAEPEIVPVLRIHDDRLRLQPIDLTIQPNDLWERIRNGFAMPDLSNDQVNDRMAHFLDRPEYIARIVERSRRYLYFIVDELEKRGMPTELALLPMVESAFNPMALSSARASGLWQFVPATGKSYNLSQNWWYDQRRDVVASTTAALDYLQTIYEMHGDWHLALASYNWGEGAVARAIERNRQLGEPTDYQHLNMPAETRYYVPKLQALKNIIAQPQRFGIDLPSIPNRPYFATVKKPAGIDVALAAKLAETPMDEFVALNPSYKRPVMPGGSAQPMIVPAEKVDAFHENLRNHDEPLSNWVTRRLQKGETVDALAARLGMSGTKLREVNGIPPGWRVPVGHALLVPAAGAASLEIDAEDLPASSALSAPSASEGRATARHVKANGKRRAAAVARPSSKTSAAKSRHRSGSRVAARSAPRQSPTKVAAGR</sequence>
<feature type="chain" id="PRO_5039660635" evidence="3">
    <location>
        <begin position="26"/>
        <end position="478"/>
    </location>
</feature>
<evidence type="ECO:0000256" key="1">
    <source>
        <dbReference type="ARBA" id="ARBA00007734"/>
    </source>
</evidence>